<evidence type="ECO:0000256" key="7">
    <source>
        <dbReference type="ARBA" id="ARBA00022695"/>
    </source>
</evidence>
<gene>
    <name evidence="16" type="primary">dinB</name>
    <name evidence="19" type="ORF">THSYN_04660</name>
</gene>
<dbReference type="Pfam" id="PF11799">
    <property type="entry name" value="IMS_C"/>
    <property type="match status" value="1"/>
</dbReference>
<evidence type="ECO:0000256" key="14">
    <source>
        <dbReference type="ARBA" id="ARBA00023204"/>
    </source>
</evidence>
<evidence type="ECO:0000313" key="20">
    <source>
        <dbReference type="Proteomes" id="UP000232638"/>
    </source>
</evidence>
<evidence type="ECO:0000256" key="2">
    <source>
        <dbReference type="ARBA" id="ARBA00010945"/>
    </source>
</evidence>
<feature type="domain" description="UmuC" evidence="18">
    <location>
        <begin position="9"/>
        <end position="190"/>
    </location>
</feature>
<dbReference type="InterPro" id="IPR043128">
    <property type="entry name" value="Rev_trsase/Diguanyl_cyclase"/>
</dbReference>
<dbReference type="Gene3D" id="1.10.150.20">
    <property type="entry name" value="5' to 3' exonuclease, C-terminal subdomain"/>
    <property type="match status" value="1"/>
</dbReference>
<dbReference type="Pfam" id="PF21999">
    <property type="entry name" value="IMS_HHH_1"/>
    <property type="match status" value="1"/>
</dbReference>
<comment type="subcellular location">
    <subcellularLocation>
        <location evidence="1 16">Cytoplasm</location>
    </subcellularLocation>
</comment>
<evidence type="ECO:0000256" key="3">
    <source>
        <dbReference type="ARBA" id="ARBA00011245"/>
    </source>
</evidence>
<feature type="binding site" evidence="16">
    <location>
        <position position="108"/>
    </location>
    <ligand>
        <name>Mg(2+)</name>
        <dbReference type="ChEBI" id="CHEBI:18420"/>
    </ligand>
</feature>
<dbReference type="SUPFAM" id="SSF100879">
    <property type="entry name" value="Lesion bypass DNA polymerase (Y-family), little finger domain"/>
    <property type="match status" value="1"/>
</dbReference>
<organism evidence="19 20">
    <name type="scientific">Candidatus Thiodictyon syntrophicum</name>
    <dbReference type="NCBI Taxonomy" id="1166950"/>
    <lineage>
        <taxon>Bacteria</taxon>
        <taxon>Pseudomonadati</taxon>
        <taxon>Pseudomonadota</taxon>
        <taxon>Gammaproteobacteria</taxon>
        <taxon>Chromatiales</taxon>
        <taxon>Chromatiaceae</taxon>
        <taxon>Thiodictyon</taxon>
    </lineage>
</organism>
<evidence type="ECO:0000256" key="8">
    <source>
        <dbReference type="ARBA" id="ARBA00022705"/>
    </source>
</evidence>
<feature type="region of interest" description="Disordered" evidence="17">
    <location>
        <begin position="391"/>
        <end position="413"/>
    </location>
</feature>
<dbReference type="PANTHER" id="PTHR11076">
    <property type="entry name" value="DNA REPAIR POLYMERASE UMUC / TRANSFERASE FAMILY MEMBER"/>
    <property type="match status" value="1"/>
</dbReference>
<dbReference type="InterPro" id="IPR017961">
    <property type="entry name" value="DNA_pol_Y-fam_little_finger"/>
</dbReference>
<dbReference type="InterPro" id="IPR036775">
    <property type="entry name" value="DNA_pol_Y-fam_lit_finger_sf"/>
</dbReference>
<dbReference type="InterPro" id="IPR022880">
    <property type="entry name" value="DNApol_IV"/>
</dbReference>
<dbReference type="PANTHER" id="PTHR11076:SF33">
    <property type="entry name" value="DNA POLYMERASE KAPPA"/>
    <property type="match status" value="1"/>
</dbReference>
<evidence type="ECO:0000259" key="18">
    <source>
        <dbReference type="PROSITE" id="PS50173"/>
    </source>
</evidence>
<reference evidence="19 20" key="1">
    <citation type="submission" date="2017-03" db="EMBL/GenBank/DDBJ databases">
        <title>Complete genome sequence of Candidatus 'Thiodictyon syntrophicum' sp. nov. strain Cad16T, a photolithoautotroph purple sulfur bacterium isolated from an alpine meromictic lake.</title>
        <authorList>
            <person name="Luedin S.M."/>
            <person name="Pothier J.F."/>
            <person name="Danza F."/>
            <person name="Storelli N."/>
            <person name="Wittwer M."/>
            <person name="Tonolla M."/>
        </authorList>
    </citation>
    <scope>NUCLEOTIDE SEQUENCE [LARGE SCALE GENOMIC DNA]</scope>
    <source>
        <strain evidence="19 20">Cad16T</strain>
    </source>
</reference>
<dbReference type="OrthoDB" id="9808813at2"/>
<keyword evidence="11 16" id="KW-0460">Magnesium</keyword>
<dbReference type="GO" id="GO:0000287">
    <property type="term" value="F:magnesium ion binding"/>
    <property type="evidence" value="ECO:0007669"/>
    <property type="project" value="UniProtKB-UniRule"/>
</dbReference>
<dbReference type="InterPro" id="IPR001126">
    <property type="entry name" value="UmuC"/>
</dbReference>
<evidence type="ECO:0000256" key="13">
    <source>
        <dbReference type="ARBA" id="ARBA00023125"/>
    </source>
</evidence>
<dbReference type="GO" id="GO:0009432">
    <property type="term" value="P:SOS response"/>
    <property type="evidence" value="ECO:0007669"/>
    <property type="project" value="TreeGrafter"/>
</dbReference>
<name>A0A2K8U3Z7_9GAMM</name>
<dbReference type="PROSITE" id="PS50173">
    <property type="entry name" value="UMUC"/>
    <property type="match status" value="1"/>
</dbReference>
<accession>A0A2K8U3Z7</accession>
<evidence type="ECO:0000256" key="1">
    <source>
        <dbReference type="ARBA" id="ARBA00004496"/>
    </source>
</evidence>
<dbReference type="FunFam" id="3.40.1170.60:FF:000001">
    <property type="entry name" value="DNA polymerase IV"/>
    <property type="match status" value="1"/>
</dbReference>
<comment type="subunit">
    <text evidence="3 16">Monomer.</text>
</comment>
<dbReference type="GO" id="GO:0042276">
    <property type="term" value="P:error-prone translesion synthesis"/>
    <property type="evidence" value="ECO:0007669"/>
    <property type="project" value="TreeGrafter"/>
</dbReference>
<evidence type="ECO:0000256" key="12">
    <source>
        <dbReference type="ARBA" id="ARBA00022932"/>
    </source>
</evidence>
<keyword evidence="5 16" id="KW-0963">Cytoplasm</keyword>
<comment type="similarity">
    <text evidence="2 16">Belongs to the DNA polymerase type-Y family.</text>
</comment>
<evidence type="ECO:0000256" key="17">
    <source>
        <dbReference type="SAM" id="MobiDB-lite"/>
    </source>
</evidence>
<evidence type="ECO:0000256" key="5">
    <source>
        <dbReference type="ARBA" id="ARBA00022490"/>
    </source>
</evidence>
<keyword evidence="10 16" id="KW-0227">DNA damage</keyword>
<dbReference type="Gene3D" id="3.30.1490.100">
    <property type="entry name" value="DNA polymerase, Y-family, little finger domain"/>
    <property type="match status" value="1"/>
</dbReference>
<keyword evidence="7 16" id="KW-0548">Nucleotidyltransferase</keyword>
<dbReference type="HAMAP" id="MF_01113">
    <property type="entry name" value="DNApol_IV"/>
    <property type="match status" value="1"/>
</dbReference>
<evidence type="ECO:0000256" key="16">
    <source>
        <dbReference type="HAMAP-Rule" id="MF_01113"/>
    </source>
</evidence>
<feature type="site" description="Substrate discrimination" evidence="16">
    <location>
        <position position="18"/>
    </location>
</feature>
<dbReference type="Gene3D" id="3.30.70.270">
    <property type="match status" value="1"/>
</dbReference>
<evidence type="ECO:0000256" key="15">
    <source>
        <dbReference type="ARBA" id="ARBA00049244"/>
    </source>
</evidence>
<evidence type="ECO:0000256" key="9">
    <source>
        <dbReference type="ARBA" id="ARBA00022723"/>
    </source>
</evidence>
<dbReference type="Pfam" id="PF00817">
    <property type="entry name" value="IMS"/>
    <property type="match status" value="1"/>
</dbReference>
<dbReference type="InterPro" id="IPR050116">
    <property type="entry name" value="DNA_polymerase-Y"/>
</dbReference>
<dbReference type="GO" id="GO:0003684">
    <property type="term" value="F:damaged DNA binding"/>
    <property type="evidence" value="ECO:0007669"/>
    <property type="project" value="InterPro"/>
</dbReference>
<feature type="binding site" evidence="16">
    <location>
        <position position="13"/>
    </location>
    <ligand>
        <name>Mg(2+)</name>
        <dbReference type="ChEBI" id="CHEBI:18420"/>
    </ligand>
</feature>
<keyword evidence="4 16" id="KW-0515">Mutator protein</keyword>
<sequence>MSTATPRWVMHLDMDAFYAAVEQRDDPTLRGRPVVVGAQPGGRGVVATCSYEARRFGIHSAMPINEAHRRCPDAVYLRPRMAHYLEVARQIRAVMAACAPVVEAISIDEAFLDVSGLGHLVGPPETIGRRIKEAIRAAVGLTASVGIGPNRLVAKIASDFGKPDGLIVVPPERVLDFLGGQPVGALRGVGRRTLPLLTRLGLRTVADLRGLSLTRLQAELGPRAATSLYQQARGIASDRVGECAARKSLSKETTFGVDVADPQVLRDTLRDLAAEVAAAARQEGIAGRTVTLKIRFCGFETHTRQRRLPRRSDDARTLFTAAWSLYEAGRWEGKPVRLIGLGIADLGTPEPVQPDLFDSAAERPADSDRERRLTVAVERIHARFGAGALRRGMSATDQMDPTRCLHQTPEGPQ</sequence>
<dbReference type="FunFam" id="3.30.1490.100:FF:000004">
    <property type="entry name" value="DNA polymerase IV"/>
    <property type="match status" value="1"/>
</dbReference>
<dbReference type="SUPFAM" id="SSF56672">
    <property type="entry name" value="DNA/RNA polymerases"/>
    <property type="match status" value="1"/>
</dbReference>
<dbReference type="GO" id="GO:0003887">
    <property type="term" value="F:DNA-directed DNA polymerase activity"/>
    <property type="evidence" value="ECO:0007669"/>
    <property type="project" value="UniProtKB-UniRule"/>
</dbReference>
<evidence type="ECO:0000256" key="4">
    <source>
        <dbReference type="ARBA" id="ARBA00022457"/>
    </source>
</evidence>
<proteinExistence type="inferred from homology"/>
<dbReference type="Proteomes" id="UP000232638">
    <property type="component" value="Chromosome"/>
</dbReference>
<dbReference type="RefSeq" id="WP_100918115.1">
    <property type="nucleotide sequence ID" value="NZ_CP020370.1"/>
</dbReference>
<keyword evidence="6 16" id="KW-0808">Transferase</keyword>
<dbReference type="EMBL" id="CP020370">
    <property type="protein sequence ID" value="AUB80314.1"/>
    <property type="molecule type" value="Genomic_DNA"/>
</dbReference>
<comment type="function">
    <text evidence="16">Poorly processive, error-prone DNA polymerase involved in untargeted mutagenesis. Copies undamaged DNA at stalled replication forks, which arise in vivo from mismatched or misaligned primer ends. These misaligned primers can be extended by PolIV. Exhibits no 3'-5' exonuclease (proofreading) activity. May be involved in translesional synthesis, in conjunction with the beta clamp from PolIII.</text>
</comment>
<evidence type="ECO:0000313" key="19">
    <source>
        <dbReference type="EMBL" id="AUB80314.1"/>
    </source>
</evidence>
<comment type="catalytic activity">
    <reaction evidence="15 16">
        <text>DNA(n) + a 2'-deoxyribonucleoside 5'-triphosphate = DNA(n+1) + diphosphate</text>
        <dbReference type="Rhea" id="RHEA:22508"/>
        <dbReference type="Rhea" id="RHEA-COMP:17339"/>
        <dbReference type="Rhea" id="RHEA-COMP:17340"/>
        <dbReference type="ChEBI" id="CHEBI:33019"/>
        <dbReference type="ChEBI" id="CHEBI:61560"/>
        <dbReference type="ChEBI" id="CHEBI:173112"/>
        <dbReference type="EC" id="2.7.7.7"/>
    </reaction>
</comment>
<keyword evidence="9 16" id="KW-0479">Metal-binding</keyword>
<dbReference type="KEGG" id="tsy:THSYN_04660"/>
<dbReference type="GO" id="GO:0005829">
    <property type="term" value="C:cytosol"/>
    <property type="evidence" value="ECO:0007669"/>
    <property type="project" value="TreeGrafter"/>
</dbReference>
<keyword evidence="8 16" id="KW-0235">DNA replication</keyword>
<dbReference type="Gene3D" id="3.40.1170.60">
    <property type="match status" value="1"/>
</dbReference>
<keyword evidence="12 16" id="KW-0239">DNA-directed DNA polymerase</keyword>
<keyword evidence="13 16" id="KW-0238">DNA-binding</keyword>
<dbReference type="InterPro" id="IPR043502">
    <property type="entry name" value="DNA/RNA_pol_sf"/>
</dbReference>
<dbReference type="EC" id="2.7.7.7" evidence="16"/>
<dbReference type="GO" id="GO:0006281">
    <property type="term" value="P:DNA repair"/>
    <property type="evidence" value="ECO:0007669"/>
    <property type="project" value="UniProtKB-UniRule"/>
</dbReference>
<evidence type="ECO:0000256" key="10">
    <source>
        <dbReference type="ARBA" id="ARBA00022763"/>
    </source>
</evidence>
<dbReference type="CDD" id="cd03586">
    <property type="entry name" value="PolY_Pol_IV_kappa"/>
    <property type="match status" value="1"/>
</dbReference>
<feature type="active site" evidence="16">
    <location>
        <position position="109"/>
    </location>
</feature>
<keyword evidence="20" id="KW-1185">Reference proteome</keyword>
<keyword evidence="14 16" id="KW-0234">DNA repair</keyword>
<comment type="cofactor">
    <cofactor evidence="16">
        <name>Mg(2+)</name>
        <dbReference type="ChEBI" id="CHEBI:18420"/>
    </cofactor>
    <text evidence="16">Binds 2 magnesium ions per subunit.</text>
</comment>
<evidence type="ECO:0000256" key="6">
    <source>
        <dbReference type="ARBA" id="ARBA00022679"/>
    </source>
</evidence>
<dbReference type="GO" id="GO:0006261">
    <property type="term" value="P:DNA-templated DNA replication"/>
    <property type="evidence" value="ECO:0007669"/>
    <property type="project" value="UniProtKB-UniRule"/>
</dbReference>
<dbReference type="NCBIfam" id="NF002677">
    <property type="entry name" value="PRK02406.1"/>
    <property type="match status" value="1"/>
</dbReference>
<protein>
    <recommendedName>
        <fullName evidence="16">DNA polymerase IV</fullName>
        <shortName evidence="16">Pol IV</shortName>
        <ecNumber evidence="16">2.7.7.7</ecNumber>
    </recommendedName>
</protein>
<evidence type="ECO:0000256" key="11">
    <source>
        <dbReference type="ARBA" id="ARBA00022842"/>
    </source>
</evidence>
<dbReference type="AlphaFoldDB" id="A0A2K8U3Z7"/>
<dbReference type="InterPro" id="IPR053848">
    <property type="entry name" value="IMS_HHH_1"/>
</dbReference>